<dbReference type="EMBL" id="CAJPDR010000244">
    <property type="protein sequence ID" value="CAF9928097.1"/>
    <property type="molecule type" value="Genomic_DNA"/>
</dbReference>
<evidence type="ECO:0000313" key="2">
    <source>
        <dbReference type="Proteomes" id="UP000664203"/>
    </source>
</evidence>
<organism evidence="1 2">
    <name type="scientific">Alectoria fallacina</name>
    <dbReference type="NCBI Taxonomy" id="1903189"/>
    <lineage>
        <taxon>Eukaryota</taxon>
        <taxon>Fungi</taxon>
        <taxon>Dikarya</taxon>
        <taxon>Ascomycota</taxon>
        <taxon>Pezizomycotina</taxon>
        <taxon>Lecanoromycetes</taxon>
        <taxon>OSLEUM clade</taxon>
        <taxon>Lecanoromycetidae</taxon>
        <taxon>Lecanorales</taxon>
        <taxon>Lecanorineae</taxon>
        <taxon>Parmeliaceae</taxon>
        <taxon>Alectoria</taxon>
    </lineage>
</organism>
<protein>
    <submittedName>
        <fullName evidence="1">Uncharacterized protein</fullName>
    </submittedName>
</protein>
<dbReference type="OrthoDB" id="277832at2759"/>
<evidence type="ECO:0000313" key="1">
    <source>
        <dbReference type="EMBL" id="CAF9928097.1"/>
    </source>
</evidence>
<keyword evidence="2" id="KW-1185">Reference proteome</keyword>
<reference evidence="1" key="1">
    <citation type="submission" date="2021-03" db="EMBL/GenBank/DDBJ databases">
        <authorList>
            <person name="Tagirdzhanova G."/>
        </authorList>
    </citation>
    <scope>NUCLEOTIDE SEQUENCE</scope>
</reference>
<dbReference type="AlphaFoldDB" id="A0A8H3FS58"/>
<gene>
    <name evidence="1" type="ORF">ALECFALPRED_003951</name>
</gene>
<comment type="caution">
    <text evidence="1">The sequence shown here is derived from an EMBL/GenBank/DDBJ whole genome shotgun (WGS) entry which is preliminary data.</text>
</comment>
<proteinExistence type="predicted"/>
<dbReference type="Proteomes" id="UP000664203">
    <property type="component" value="Unassembled WGS sequence"/>
</dbReference>
<name>A0A8H3FS58_9LECA</name>
<accession>A0A8H3FS58</accession>
<sequence>MRLYTFIKEPIDPLDSLQMDLFQDLHHTGLESQYSRGNSGFLRARAVDTRGLSSGMLDAKPTIRRLRRDRVPRFDATDLCEKFKDIVWGRGVHLDRLCISELGPEEILEDEQWKRYHDIASIPLPGVTWEPRSFEYLRIPHLWATTETQGED</sequence>